<dbReference type="GO" id="GO:0035999">
    <property type="term" value="P:tetrahydrofolate interconversion"/>
    <property type="evidence" value="ECO:0007669"/>
    <property type="project" value="UniProtKB-UniRule"/>
</dbReference>
<keyword evidence="8 11" id="KW-0368">Histidine biosynthesis</keyword>
<dbReference type="RefSeq" id="WP_341468970.1">
    <property type="nucleotide sequence ID" value="NZ_CP128399.1"/>
</dbReference>
<dbReference type="EC" id="3.5.4.9" evidence="11"/>
<dbReference type="AlphaFoldDB" id="A0A8T7M2D5"/>
<dbReference type="PANTHER" id="PTHR48099">
    <property type="entry name" value="C-1-TETRAHYDROFOLATE SYNTHASE, CYTOPLASMIC-RELATED"/>
    <property type="match status" value="1"/>
</dbReference>
<dbReference type="InterPro" id="IPR020630">
    <property type="entry name" value="THF_DH/CycHdrlase_cat_dom"/>
</dbReference>
<dbReference type="InterPro" id="IPR046346">
    <property type="entry name" value="Aminoacid_DH-like_N_sf"/>
</dbReference>
<comment type="function">
    <text evidence="11">Catalyzes the oxidation of 5,10-methylenetetrahydrofolate to 5,10-methenyltetrahydrofolate and then the hydrolysis of 5,10-methenyltetrahydrofolate to 10-formyltetrahydrofolate.</text>
</comment>
<evidence type="ECO:0000256" key="7">
    <source>
        <dbReference type="ARBA" id="ARBA00023002"/>
    </source>
</evidence>
<dbReference type="Gene3D" id="3.40.50.720">
    <property type="entry name" value="NAD(P)-binding Rossmann-like Domain"/>
    <property type="match status" value="1"/>
</dbReference>
<evidence type="ECO:0000256" key="1">
    <source>
        <dbReference type="ARBA" id="ARBA00004777"/>
    </source>
</evidence>
<evidence type="ECO:0000259" key="13">
    <source>
        <dbReference type="Pfam" id="PF02882"/>
    </source>
</evidence>
<dbReference type="EMBL" id="JACATZ010000001">
    <property type="protein sequence ID" value="NWJ45196.1"/>
    <property type="molecule type" value="Genomic_DNA"/>
</dbReference>
<evidence type="ECO:0000313" key="16">
    <source>
        <dbReference type="Proteomes" id="UP000521676"/>
    </source>
</evidence>
<evidence type="ECO:0000313" key="17">
    <source>
        <dbReference type="Proteomes" id="UP001431572"/>
    </source>
</evidence>
<comment type="catalytic activity">
    <reaction evidence="11">
        <text>(6R)-5,10-methylene-5,6,7,8-tetrahydrofolate + NADP(+) = (6R)-5,10-methenyltetrahydrofolate + NADPH</text>
        <dbReference type="Rhea" id="RHEA:22812"/>
        <dbReference type="ChEBI" id="CHEBI:15636"/>
        <dbReference type="ChEBI" id="CHEBI:57455"/>
        <dbReference type="ChEBI" id="CHEBI:57783"/>
        <dbReference type="ChEBI" id="CHEBI:58349"/>
        <dbReference type="EC" id="1.5.1.5"/>
    </reaction>
</comment>
<organism evidence="14 16">
    <name type="scientific">Candidatus Chlorohelix allophototropha</name>
    <dbReference type="NCBI Taxonomy" id="3003348"/>
    <lineage>
        <taxon>Bacteria</taxon>
        <taxon>Bacillati</taxon>
        <taxon>Chloroflexota</taxon>
        <taxon>Chloroflexia</taxon>
        <taxon>Candidatus Chloroheliales</taxon>
        <taxon>Candidatus Chloroheliaceae</taxon>
        <taxon>Candidatus Chlorohelix</taxon>
    </lineage>
</organism>
<keyword evidence="10 11" id="KW-0511">Multifunctional enzyme</keyword>
<dbReference type="GO" id="GO:0004477">
    <property type="term" value="F:methenyltetrahydrofolate cyclohydrolase activity"/>
    <property type="evidence" value="ECO:0007669"/>
    <property type="project" value="UniProtKB-UniRule"/>
</dbReference>
<evidence type="ECO:0000313" key="15">
    <source>
        <dbReference type="EMBL" id="WJW67074.1"/>
    </source>
</evidence>
<sequence length="280" mass="30589">MDGASLADKIREEMQYEVQEFETEFGRPPGLAMLVLGSDRRAIEYADRAKKEAYKIGMQFGAYLWPSDTGDRELQFLIRELNSHIQYDGISVQTPLPPHLNFEEMVVMIDPAKDVEGQHPLNVGRLFSNLDAMVPPPAAGGLELLLRYNVPLTGKHAVVVGRSRIIGKPIADLLTLADATVTVCHSQTQDLKHYLKDADIVVACAGVPGLIHGDMLKPGAAVLDFGMNRDDEDRMVGDVDWVSTYPLAGAISPTPGGTDPMTIMALLANTIKAARRLNLN</sequence>
<dbReference type="InterPro" id="IPR036291">
    <property type="entry name" value="NAD(P)-bd_dom_sf"/>
</dbReference>
<evidence type="ECO:0000256" key="11">
    <source>
        <dbReference type="HAMAP-Rule" id="MF_01576"/>
    </source>
</evidence>
<comment type="subunit">
    <text evidence="11">Homodimer.</text>
</comment>
<evidence type="ECO:0000256" key="3">
    <source>
        <dbReference type="ARBA" id="ARBA00022605"/>
    </source>
</evidence>
<dbReference type="SUPFAM" id="SSF53223">
    <property type="entry name" value="Aminoacid dehydrogenase-like, N-terminal domain"/>
    <property type="match status" value="1"/>
</dbReference>
<evidence type="ECO:0000256" key="4">
    <source>
        <dbReference type="ARBA" id="ARBA00022755"/>
    </source>
</evidence>
<dbReference type="GO" id="GO:0006164">
    <property type="term" value="P:purine nucleotide biosynthetic process"/>
    <property type="evidence" value="ECO:0007669"/>
    <property type="project" value="UniProtKB-KW"/>
</dbReference>
<evidence type="ECO:0000256" key="10">
    <source>
        <dbReference type="ARBA" id="ARBA00023268"/>
    </source>
</evidence>
<feature type="binding site" evidence="11">
    <location>
        <begin position="161"/>
        <end position="163"/>
    </location>
    <ligand>
        <name>NADP(+)</name>
        <dbReference type="ChEBI" id="CHEBI:58349"/>
    </ligand>
</feature>
<keyword evidence="7 11" id="KW-0560">Oxidoreductase</keyword>
<comment type="pathway">
    <text evidence="1 11">One-carbon metabolism; tetrahydrofolate interconversion.</text>
</comment>
<evidence type="ECO:0000259" key="12">
    <source>
        <dbReference type="Pfam" id="PF00763"/>
    </source>
</evidence>
<dbReference type="EC" id="1.5.1.5" evidence="11"/>
<keyword evidence="5 11" id="KW-0378">Hydrolase</keyword>
<dbReference type="GO" id="GO:0005829">
    <property type="term" value="C:cytosol"/>
    <property type="evidence" value="ECO:0007669"/>
    <property type="project" value="TreeGrafter"/>
</dbReference>
<dbReference type="EMBL" id="CP128399">
    <property type="protein sequence ID" value="WJW67074.1"/>
    <property type="molecule type" value="Genomic_DNA"/>
</dbReference>
<protein>
    <recommendedName>
        <fullName evidence="11">Bifunctional protein FolD</fullName>
    </recommendedName>
    <domain>
        <recommendedName>
            <fullName evidence="11">Methylenetetrahydrofolate dehydrogenase</fullName>
            <ecNumber evidence="11">1.5.1.5</ecNumber>
        </recommendedName>
    </domain>
    <domain>
        <recommendedName>
            <fullName evidence="11">Methenyltetrahydrofolate cyclohydrolase</fullName>
            <ecNumber evidence="11">3.5.4.9</ecNumber>
        </recommendedName>
    </domain>
</protein>
<comment type="catalytic activity">
    <reaction evidence="11">
        <text>(6R)-5,10-methenyltetrahydrofolate + H2O = (6R)-10-formyltetrahydrofolate + H(+)</text>
        <dbReference type="Rhea" id="RHEA:23700"/>
        <dbReference type="ChEBI" id="CHEBI:15377"/>
        <dbReference type="ChEBI" id="CHEBI:15378"/>
        <dbReference type="ChEBI" id="CHEBI:57455"/>
        <dbReference type="ChEBI" id="CHEBI:195366"/>
        <dbReference type="EC" id="3.5.4.9"/>
    </reaction>
</comment>
<dbReference type="Gene3D" id="3.40.50.10860">
    <property type="entry name" value="Leucine Dehydrogenase, chain A, domain 1"/>
    <property type="match status" value="1"/>
</dbReference>
<keyword evidence="17" id="KW-1185">Reference proteome</keyword>
<evidence type="ECO:0000313" key="14">
    <source>
        <dbReference type="EMBL" id="NWJ45196.1"/>
    </source>
</evidence>
<evidence type="ECO:0000256" key="8">
    <source>
        <dbReference type="ARBA" id="ARBA00023102"/>
    </source>
</evidence>
<dbReference type="CDD" id="cd01080">
    <property type="entry name" value="NAD_bind_m-THF_DH_Cyclohyd"/>
    <property type="match status" value="1"/>
</dbReference>
<gene>
    <name evidence="11" type="primary">folD</name>
    <name evidence="14" type="ORF">HXX08_04875</name>
    <name evidence="15" type="ORF">OZ401_000323</name>
</gene>
<dbReference type="InterPro" id="IPR000672">
    <property type="entry name" value="THF_DH/CycHdrlase"/>
</dbReference>
<dbReference type="Proteomes" id="UP001431572">
    <property type="component" value="Chromosome 1"/>
</dbReference>
<dbReference type="Proteomes" id="UP000521676">
    <property type="component" value="Unassembled WGS sequence"/>
</dbReference>
<evidence type="ECO:0000256" key="5">
    <source>
        <dbReference type="ARBA" id="ARBA00022801"/>
    </source>
</evidence>
<name>A0A8T7M2D5_9CHLR</name>
<keyword evidence="9 11" id="KW-0486">Methionine biosynthesis</keyword>
<reference evidence="14 16" key="1">
    <citation type="submission" date="2020-06" db="EMBL/GenBank/DDBJ databases">
        <title>Anoxygenic phototrophic Chloroflexota member uses a Type I reaction center.</title>
        <authorList>
            <person name="Tsuji J.M."/>
            <person name="Shaw N.A."/>
            <person name="Nagashima S."/>
            <person name="Venkiteswaran J."/>
            <person name="Schiff S.L."/>
            <person name="Hanada S."/>
            <person name="Tank M."/>
            <person name="Neufeld J.D."/>
        </authorList>
    </citation>
    <scope>NUCLEOTIDE SEQUENCE [LARGE SCALE GENOMIC DNA]</scope>
    <source>
        <strain evidence="14">L227-S17</strain>
    </source>
</reference>
<dbReference type="GO" id="GO:0004488">
    <property type="term" value="F:methylenetetrahydrofolate dehydrogenase (NADP+) activity"/>
    <property type="evidence" value="ECO:0007669"/>
    <property type="project" value="UniProtKB-UniRule"/>
</dbReference>
<feature type="domain" description="Tetrahydrofolate dehydrogenase/cyclohydrolase catalytic" evidence="12">
    <location>
        <begin position="1"/>
        <end position="116"/>
    </location>
</feature>
<keyword evidence="3 11" id="KW-0028">Amino-acid biosynthesis</keyword>
<keyword evidence="2 11" id="KW-0554">One-carbon metabolism</keyword>
<dbReference type="InterPro" id="IPR020631">
    <property type="entry name" value="THF_DH/CycHdrlase_NAD-bd_dom"/>
</dbReference>
<dbReference type="PRINTS" id="PR00085">
    <property type="entry name" value="THFDHDRGNASE"/>
</dbReference>
<dbReference type="SUPFAM" id="SSF51735">
    <property type="entry name" value="NAD(P)-binding Rossmann-fold domains"/>
    <property type="match status" value="1"/>
</dbReference>
<dbReference type="GO" id="GO:0009086">
    <property type="term" value="P:methionine biosynthetic process"/>
    <property type="evidence" value="ECO:0007669"/>
    <property type="project" value="UniProtKB-KW"/>
</dbReference>
<comment type="similarity">
    <text evidence="11">Belongs to the tetrahydrofolate dehydrogenase/cyclohydrolase family.</text>
</comment>
<keyword evidence="6 11" id="KW-0521">NADP</keyword>
<reference evidence="15" key="2">
    <citation type="journal article" date="2024" name="Nature">
        <title>Anoxygenic phototroph of the Chloroflexota uses a type I reaction centre.</title>
        <authorList>
            <person name="Tsuji J.M."/>
            <person name="Shaw N.A."/>
            <person name="Nagashima S."/>
            <person name="Venkiteswaran J.J."/>
            <person name="Schiff S.L."/>
            <person name="Watanabe T."/>
            <person name="Fukui M."/>
            <person name="Hanada S."/>
            <person name="Tank M."/>
            <person name="Neufeld J.D."/>
        </authorList>
    </citation>
    <scope>NUCLEOTIDE SEQUENCE</scope>
    <source>
        <strain evidence="15">L227-S17</strain>
    </source>
</reference>
<comment type="caution">
    <text evidence="11">Lacks conserved residue(s) required for the propagation of feature annotation.</text>
</comment>
<dbReference type="HAMAP" id="MF_01576">
    <property type="entry name" value="THF_DHG_CYH"/>
    <property type="match status" value="1"/>
</dbReference>
<dbReference type="Pfam" id="PF00763">
    <property type="entry name" value="THF_DHG_CYH"/>
    <property type="match status" value="1"/>
</dbReference>
<evidence type="ECO:0000256" key="9">
    <source>
        <dbReference type="ARBA" id="ARBA00023167"/>
    </source>
</evidence>
<dbReference type="PANTHER" id="PTHR48099:SF5">
    <property type="entry name" value="C-1-TETRAHYDROFOLATE SYNTHASE, CYTOPLASMIC"/>
    <property type="match status" value="1"/>
</dbReference>
<feature type="domain" description="Tetrahydrofolate dehydrogenase/cyclohydrolase NAD(P)-binding" evidence="13">
    <location>
        <begin position="138"/>
        <end position="276"/>
    </location>
</feature>
<evidence type="ECO:0000256" key="2">
    <source>
        <dbReference type="ARBA" id="ARBA00022563"/>
    </source>
</evidence>
<dbReference type="Pfam" id="PF02882">
    <property type="entry name" value="THF_DHG_CYH_C"/>
    <property type="match status" value="1"/>
</dbReference>
<keyword evidence="4 11" id="KW-0658">Purine biosynthesis</keyword>
<evidence type="ECO:0000256" key="6">
    <source>
        <dbReference type="ARBA" id="ARBA00022857"/>
    </source>
</evidence>
<proteinExistence type="inferred from homology"/>
<accession>A0A8T7M2D5</accession>
<dbReference type="GO" id="GO:0000105">
    <property type="term" value="P:L-histidine biosynthetic process"/>
    <property type="evidence" value="ECO:0007669"/>
    <property type="project" value="UniProtKB-KW"/>
</dbReference>